<protein>
    <recommendedName>
        <fullName evidence="3">F-box domain-containing protein</fullName>
    </recommendedName>
</protein>
<dbReference type="OrthoDB" id="2371751at2759"/>
<dbReference type="SUPFAM" id="SSF52047">
    <property type="entry name" value="RNI-like"/>
    <property type="match status" value="1"/>
</dbReference>
<name>A0A9P8BWV1_9FUNG</name>
<dbReference type="Proteomes" id="UP000707451">
    <property type="component" value="Unassembled WGS sequence"/>
</dbReference>
<organism evidence="1 2">
    <name type="scientific">Linnemannia hyalina</name>
    <dbReference type="NCBI Taxonomy" id="64524"/>
    <lineage>
        <taxon>Eukaryota</taxon>
        <taxon>Fungi</taxon>
        <taxon>Fungi incertae sedis</taxon>
        <taxon>Mucoromycota</taxon>
        <taxon>Mortierellomycotina</taxon>
        <taxon>Mortierellomycetes</taxon>
        <taxon>Mortierellales</taxon>
        <taxon>Mortierellaceae</taxon>
        <taxon>Linnemannia</taxon>
    </lineage>
</organism>
<keyword evidence="2" id="KW-1185">Reference proteome</keyword>
<accession>A0A9P8BWV1</accession>
<reference evidence="1" key="1">
    <citation type="submission" date="2021-06" db="EMBL/GenBank/DDBJ databases">
        <title>Genome Sequence of Mortierella hyaline Strain SCG-10, a Cold-Adapted, Nitrate-Reducing Fungus Isolated from Soil in Minnesota, USA.</title>
        <authorList>
            <person name="Aldossari N."/>
        </authorList>
    </citation>
    <scope>NUCLEOTIDE SEQUENCE</scope>
    <source>
        <strain evidence="1">SCG-10</strain>
    </source>
</reference>
<comment type="caution">
    <text evidence="1">The sequence shown here is derived from an EMBL/GenBank/DDBJ whole genome shotgun (WGS) entry which is preliminary data.</text>
</comment>
<sequence>MHKVGHAMLLINNDNSNNTPGEQKQRTPIERVLDIPELWSTILSYLNQKRFRRLRLVSKRIYLACTPHIHVSLTLASQKHVDVAWDQDFPSNLVSSLRIVSIDQFSPALTHLLDQCTNISTLDINVFGLDIDFLQELLDYCPRHLKNLVIRSEGFVSLESIVETFLQSTTIARQIQSLALDIGSTGLFETDALSWTIFRSLLDTCRSLTSLSLSAVKVMDIPESLEEINPLHATKATFPNLVSLAMTLCDISSVGRIRLLRMFPNLHTLDMTCRNDVFQTVGEESVDNSSAALELNYQDLCEQLRNVHVSSRSQSEQEGLFRFLGHLRHLERLELSGLATPGARLLDLAEGWSRNKVSLKQLILSPKYRKLTEEELEKVLLKPCFSKLEVLDAWCGPDLILRFWNHETQRSQLPFLETLRALHLRKEDVVSDLDDGAMEALNMTLKQLPRLVDLTVGTKLEDFGVFQGMGRDPEVLLPDPRTVVYTGPGAVDWSGERPFLQTLVIGCSSEFFHHRMSDIPRQVGKRFRFLEDFKFTGFT</sequence>
<evidence type="ECO:0000313" key="2">
    <source>
        <dbReference type="Proteomes" id="UP000707451"/>
    </source>
</evidence>
<dbReference type="EMBL" id="JAHRHY010000007">
    <property type="protein sequence ID" value="KAG9068247.1"/>
    <property type="molecule type" value="Genomic_DNA"/>
</dbReference>
<dbReference type="InterPro" id="IPR032675">
    <property type="entry name" value="LRR_dom_sf"/>
</dbReference>
<evidence type="ECO:0000313" key="1">
    <source>
        <dbReference type="EMBL" id="KAG9068247.1"/>
    </source>
</evidence>
<dbReference type="Gene3D" id="3.80.10.10">
    <property type="entry name" value="Ribonuclease Inhibitor"/>
    <property type="match status" value="1"/>
</dbReference>
<evidence type="ECO:0008006" key="3">
    <source>
        <dbReference type="Google" id="ProtNLM"/>
    </source>
</evidence>
<dbReference type="AlphaFoldDB" id="A0A9P8BWV1"/>
<gene>
    <name evidence="1" type="ORF">KI688_011842</name>
</gene>
<proteinExistence type="predicted"/>